<comment type="caution">
    <text evidence="4">The sequence shown here is derived from an EMBL/GenBank/DDBJ whole genome shotgun (WGS) entry which is preliminary data.</text>
</comment>
<dbReference type="EMBL" id="JBHSPR010000085">
    <property type="protein sequence ID" value="MFC6023356.1"/>
    <property type="molecule type" value="Genomic_DNA"/>
</dbReference>
<dbReference type="PANTHER" id="PTHR11783">
    <property type="entry name" value="SULFOTRANSFERASE SULT"/>
    <property type="match status" value="1"/>
</dbReference>
<organism evidence="4 5">
    <name type="scientific">Plantactinospora solaniradicis</name>
    <dbReference type="NCBI Taxonomy" id="1723736"/>
    <lineage>
        <taxon>Bacteria</taxon>
        <taxon>Bacillati</taxon>
        <taxon>Actinomycetota</taxon>
        <taxon>Actinomycetes</taxon>
        <taxon>Micromonosporales</taxon>
        <taxon>Micromonosporaceae</taxon>
        <taxon>Plantactinospora</taxon>
    </lineage>
</organism>
<gene>
    <name evidence="4" type="ORF">ACFP2T_45285</name>
</gene>
<keyword evidence="5" id="KW-1185">Reference proteome</keyword>
<feature type="domain" description="Sulfotransferase" evidence="3">
    <location>
        <begin position="13"/>
        <end position="274"/>
    </location>
</feature>
<dbReference type="SUPFAM" id="SSF52540">
    <property type="entry name" value="P-loop containing nucleoside triphosphate hydrolases"/>
    <property type="match status" value="1"/>
</dbReference>
<evidence type="ECO:0000259" key="3">
    <source>
        <dbReference type="Pfam" id="PF00685"/>
    </source>
</evidence>
<reference evidence="5" key="1">
    <citation type="journal article" date="2019" name="Int. J. Syst. Evol. Microbiol.">
        <title>The Global Catalogue of Microorganisms (GCM) 10K type strain sequencing project: providing services to taxonomists for standard genome sequencing and annotation.</title>
        <authorList>
            <consortium name="The Broad Institute Genomics Platform"/>
            <consortium name="The Broad Institute Genome Sequencing Center for Infectious Disease"/>
            <person name="Wu L."/>
            <person name="Ma J."/>
        </authorList>
    </citation>
    <scope>NUCLEOTIDE SEQUENCE [LARGE SCALE GENOMIC DNA]</scope>
    <source>
        <strain evidence="5">ZS-35-S2</strain>
    </source>
</reference>
<evidence type="ECO:0000313" key="5">
    <source>
        <dbReference type="Proteomes" id="UP001596203"/>
    </source>
</evidence>
<sequence length="297" mass="33593">MDSSRWDGFAFRDGDIVISTPPKCGTTWTQMICALLIFQSTEFPRPLDEMSVWPDALFRPHDDLLAELAAQRHRRFMKTHTPFDGLPHDDRVTYICVGRDPRDTAISFDNHVKNTDPDAATAVRAAAVARGDVAEASPGGRAAPMPEGPGSARHRFWGWIYNDEDVVVGLPAMLRLLDSFWRARHQPNVVLLHYAAMKADLDGTMRGLATQLGIEIPEERWPELVRAAGFDQMKSRAKELAPEIDAWRDPSRFFNRGSNGQWRDLLDAKDLRHYELRVRDLADPDLVTWLHQGSPLS</sequence>
<name>A0ABW1KPZ0_9ACTN</name>
<evidence type="ECO:0000313" key="4">
    <source>
        <dbReference type="EMBL" id="MFC6023356.1"/>
    </source>
</evidence>
<keyword evidence="2" id="KW-0808">Transferase</keyword>
<dbReference type="InterPro" id="IPR000863">
    <property type="entry name" value="Sulfotransferase_dom"/>
</dbReference>
<dbReference type="Pfam" id="PF00685">
    <property type="entry name" value="Sulfotransfer_1"/>
    <property type="match status" value="1"/>
</dbReference>
<proteinExistence type="inferred from homology"/>
<evidence type="ECO:0000256" key="2">
    <source>
        <dbReference type="ARBA" id="ARBA00022679"/>
    </source>
</evidence>
<accession>A0ABW1KPZ0</accession>
<protein>
    <submittedName>
        <fullName evidence="4">Sulfotransferase domain-containing protein</fullName>
    </submittedName>
</protein>
<evidence type="ECO:0000256" key="1">
    <source>
        <dbReference type="ARBA" id="ARBA00005771"/>
    </source>
</evidence>
<dbReference type="Gene3D" id="3.40.50.300">
    <property type="entry name" value="P-loop containing nucleotide triphosphate hydrolases"/>
    <property type="match status" value="1"/>
</dbReference>
<dbReference type="InterPro" id="IPR027417">
    <property type="entry name" value="P-loop_NTPase"/>
</dbReference>
<comment type="similarity">
    <text evidence="1">Belongs to the sulfotransferase 1 family.</text>
</comment>
<dbReference type="Proteomes" id="UP001596203">
    <property type="component" value="Unassembled WGS sequence"/>
</dbReference>
<dbReference type="RefSeq" id="WP_377433488.1">
    <property type="nucleotide sequence ID" value="NZ_JBHSPR010000085.1"/>
</dbReference>